<keyword evidence="3" id="KW-1185">Reference proteome</keyword>
<reference evidence="2 3" key="1">
    <citation type="journal article" date="2014" name="Genome Biol. Evol.">
        <title>The secreted proteins of Achlya hypogyna and Thraustotheca clavata identify the ancestral oomycete secretome and reveal gene acquisitions by horizontal gene transfer.</title>
        <authorList>
            <person name="Misner I."/>
            <person name="Blouin N."/>
            <person name="Leonard G."/>
            <person name="Richards T.A."/>
            <person name="Lane C.E."/>
        </authorList>
    </citation>
    <scope>NUCLEOTIDE SEQUENCE [LARGE SCALE GENOMIC DNA]</scope>
    <source>
        <strain evidence="2 3">ATCC 48635</strain>
    </source>
</reference>
<accession>A0A1V9YWB5</accession>
<evidence type="ECO:0008006" key="4">
    <source>
        <dbReference type="Google" id="ProtNLM"/>
    </source>
</evidence>
<protein>
    <recommendedName>
        <fullName evidence="4">Transmembrane protein</fullName>
    </recommendedName>
</protein>
<organism evidence="2 3">
    <name type="scientific">Achlya hypogyna</name>
    <name type="common">Oomycete</name>
    <name type="synonym">Protoachlya hypogyna</name>
    <dbReference type="NCBI Taxonomy" id="1202772"/>
    <lineage>
        <taxon>Eukaryota</taxon>
        <taxon>Sar</taxon>
        <taxon>Stramenopiles</taxon>
        <taxon>Oomycota</taxon>
        <taxon>Saprolegniomycetes</taxon>
        <taxon>Saprolegniales</taxon>
        <taxon>Achlyaceae</taxon>
        <taxon>Achlya</taxon>
    </lineage>
</organism>
<proteinExistence type="predicted"/>
<dbReference type="EMBL" id="JNBR01000688">
    <property type="protein sequence ID" value="OQR90016.1"/>
    <property type="molecule type" value="Genomic_DNA"/>
</dbReference>
<comment type="caution">
    <text evidence="2">The sequence shown here is derived from an EMBL/GenBank/DDBJ whole genome shotgun (WGS) entry which is preliminary data.</text>
</comment>
<keyword evidence="1" id="KW-1133">Transmembrane helix</keyword>
<feature type="non-terminal residue" evidence="2">
    <location>
        <position position="835"/>
    </location>
</feature>
<evidence type="ECO:0000313" key="3">
    <source>
        <dbReference type="Proteomes" id="UP000243579"/>
    </source>
</evidence>
<gene>
    <name evidence="2" type="ORF">ACHHYP_05874</name>
</gene>
<keyword evidence="1" id="KW-0812">Transmembrane</keyword>
<feature type="transmembrane region" description="Helical" evidence="1">
    <location>
        <begin position="707"/>
        <end position="734"/>
    </location>
</feature>
<evidence type="ECO:0000256" key="1">
    <source>
        <dbReference type="SAM" id="Phobius"/>
    </source>
</evidence>
<feature type="transmembrane region" description="Helical" evidence="1">
    <location>
        <begin position="549"/>
        <end position="575"/>
    </location>
</feature>
<evidence type="ECO:0000313" key="2">
    <source>
        <dbReference type="EMBL" id="OQR90016.1"/>
    </source>
</evidence>
<name>A0A1V9YWB5_ACHHY</name>
<dbReference type="AlphaFoldDB" id="A0A1V9YWB5"/>
<feature type="transmembrane region" description="Helical" evidence="1">
    <location>
        <begin position="632"/>
        <end position="653"/>
    </location>
</feature>
<feature type="transmembrane region" description="Helical" evidence="1">
    <location>
        <begin position="665"/>
        <end position="687"/>
    </location>
</feature>
<dbReference type="Proteomes" id="UP000243579">
    <property type="component" value="Unassembled WGS sequence"/>
</dbReference>
<sequence length="835" mass="89749">MRGHQVGGCLYVAATVAWSAYALVLFAPYMENGLYWPDVVATGSLTVLTAAITNHLTLLGDTVAVDVLGLSGGILDMAPRAVNPAAPRFLLYQTLNTAPAAIEGLRNLKVASVATMLAPYCWVDADRRWAIAHTARRLARCEVSNGDNGAAYLEAVLRNVDSRAWIAANAGSFYGCIANAVVATGGQSWLDAILSHTLAPVADELVLWKARNWTRFQLMYGNEVQIGLRDELVVTNALGVAFPIALQAIPAVNRGAAWTSSNLFQPLAYDFYALGTNRSLVLNSSNWYGLTAPELFEAYAVGLPLSPISQAVHTSVGPLASIDMVWIPVPKELSVAVAKLQAIATAGALDAAVARAYAAVAPLTLPLAPFKWQDPSLNFLTGNLLCPEGPPVSFALRSFGFMDSCGTAMPWTITTSALSLLFALRMVDSDTTRACNQVPDDRCEALVASVAALSESLQVHTPIPKPDVRPLNLSHVQVVVRNGSVQLETLGFFGEGYDFVSWMVLYDWALGVREAVRFEGDVAAVASVSFAYTPLASPICPVQSSIGTYWWLASAIVTAVLGGVALVVGSVAAVYRIHGHWFLFNHVISAVWLNRSVLLVRSLTATICLSTAPVTPITSDRVTRLMAPPRGFMASVVLAGEASWSMYVVHDILSPFFASKRYMQISTWLAWATIATVDVAAPMTLAVDLHRKCSMVNMDWQVYCSSGYVAIGAPTRLFLLYGLQLGIVALVVALSSRWGLHVDTDSSLLLQASTIGVLPSSVARPVLELDRATAAMAGLFPIQLRGQMYLFHMSLWRLLSADLYASFVRGNVLPKCKVEPVSSPPVYAAQVAVRR</sequence>
<keyword evidence="1" id="KW-0472">Membrane</keyword>